<keyword evidence="8 11" id="KW-0067">ATP-binding</keyword>
<dbReference type="InterPro" id="IPR001048">
    <property type="entry name" value="Asp/Glu/Uridylate_kinase"/>
</dbReference>
<evidence type="ECO:0000256" key="9">
    <source>
        <dbReference type="ARBA" id="ARBA00022975"/>
    </source>
</evidence>
<comment type="activity regulation">
    <text evidence="11">Inhibited by UTP.</text>
</comment>
<dbReference type="GO" id="GO:0033862">
    <property type="term" value="F:UMP kinase activity"/>
    <property type="evidence" value="ECO:0007669"/>
    <property type="project" value="UniProtKB-EC"/>
</dbReference>
<keyword evidence="5 11" id="KW-0808">Transferase</keyword>
<feature type="binding site" evidence="11">
    <location>
        <position position="56"/>
    </location>
    <ligand>
        <name>ATP</name>
        <dbReference type="ChEBI" id="CHEBI:30616"/>
    </ligand>
</feature>
<dbReference type="Gene3D" id="3.40.1160.10">
    <property type="entry name" value="Acetylglutamate kinase-like"/>
    <property type="match status" value="1"/>
</dbReference>
<comment type="caution">
    <text evidence="13">The sequence shown here is derived from an EMBL/GenBank/DDBJ whole genome shotgun (WGS) entry which is preliminary data.</text>
</comment>
<evidence type="ECO:0000256" key="10">
    <source>
        <dbReference type="ARBA" id="ARBA00047767"/>
    </source>
</evidence>
<dbReference type="GO" id="GO:0005737">
    <property type="term" value="C:cytoplasm"/>
    <property type="evidence" value="ECO:0007669"/>
    <property type="project" value="UniProtKB-SubCell"/>
</dbReference>
<dbReference type="EMBL" id="VUNS01000007">
    <property type="protein sequence ID" value="MST97002.1"/>
    <property type="molecule type" value="Genomic_DNA"/>
</dbReference>
<evidence type="ECO:0000313" key="13">
    <source>
        <dbReference type="EMBL" id="MST97002.1"/>
    </source>
</evidence>
<feature type="domain" description="Aspartate/glutamate/uridylate kinase" evidence="12">
    <location>
        <begin position="8"/>
        <end position="217"/>
    </location>
</feature>
<evidence type="ECO:0000256" key="5">
    <source>
        <dbReference type="ARBA" id="ARBA00022679"/>
    </source>
</evidence>
<dbReference type="EC" id="2.7.4.22" evidence="11"/>
<evidence type="ECO:0000256" key="4">
    <source>
        <dbReference type="ARBA" id="ARBA00022490"/>
    </source>
</evidence>
<dbReference type="Pfam" id="PF00696">
    <property type="entry name" value="AA_kinase"/>
    <property type="match status" value="1"/>
</dbReference>
<dbReference type="GO" id="GO:0044210">
    <property type="term" value="P:'de novo' CTP biosynthetic process"/>
    <property type="evidence" value="ECO:0007669"/>
    <property type="project" value="UniProtKB-UniRule"/>
</dbReference>
<dbReference type="InterPro" id="IPR036393">
    <property type="entry name" value="AceGlu_kinase-like_sf"/>
</dbReference>
<dbReference type="SUPFAM" id="SSF53633">
    <property type="entry name" value="Carbamate kinase-like"/>
    <property type="match status" value="1"/>
</dbReference>
<protein>
    <recommendedName>
        <fullName evidence="11">Uridylate kinase</fullName>
        <shortName evidence="11">UK</shortName>
        <ecNumber evidence="11">2.7.4.22</ecNumber>
    </recommendedName>
    <alternativeName>
        <fullName evidence="11">Uridine monophosphate kinase</fullName>
        <shortName evidence="11">UMP kinase</shortName>
        <shortName evidence="11">UMPK</shortName>
    </alternativeName>
</protein>
<dbReference type="PANTHER" id="PTHR42833">
    <property type="entry name" value="URIDYLATE KINASE"/>
    <property type="match status" value="1"/>
</dbReference>
<keyword evidence="6 11" id="KW-0547">Nucleotide-binding</keyword>
<evidence type="ECO:0000259" key="12">
    <source>
        <dbReference type="Pfam" id="PF00696"/>
    </source>
</evidence>
<dbReference type="GO" id="GO:0005524">
    <property type="term" value="F:ATP binding"/>
    <property type="evidence" value="ECO:0007669"/>
    <property type="project" value="UniProtKB-KW"/>
</dbReference>
<dbReference type="CDD" id="cd04254">
    <property type="entry name" value="AAK_UMPK-PyrH-Ec"/>
    <property type="match status" value="1"/>
</dbReference>
<feature type="binding site" evidence="11">
    <location>
        <position position="60"/>
    </location>
    <ligand>
        <name>ATP</name>
        <dbReference type="ChEBI" id="CHEBI:30616"/>
    </ligand>
</feature>
<keyword evidence="7 11" id="KW-0418">Kinase</keyword>
<evidence type="ECO:0000256" key="7">
    <source>
        <dbReference type="ARBA" id="ARBA00022777"/>
    </source>
</evidence>
<comment type="pathway">
    <text evidence="2 11">Pyrimidine metabolism; CTP biosynthesis via de novo pathway; UDP from UMP (UMPK route): step 1/1.</text>
</comment>
<evidence type="ECO:0000256" key="1">
    <source>
        <dbReference type="ARBA" id="ARBA00004496"/>
    </source>
</evidence>
<comment type="subcellular location">
    <subcellularLocation>
        <location evidence="1 11">Cytoplasm</location>
    </subcellularLocation>
</comment>
<evidence type="ECO:0000256" key="2">
    <source>
        <dbReference type="ARBA" id="ARBA00004791"/>
    </source>
</evidence>
<dbReference type="NCBIfam" id="TIGR02075">
    <property type="entry name" value="pyrH_bact"/>
    <property type="match status" value="1"/>
</dbReference>
<proteinExistence type="inferred from homology"/>
<evidence type="ECO:0000256" key="8">
    <source>
        <dbReference type="ARBA" id="ARBA00022840"/>
    </source>
</evidence>
<feature type="binding site" evidence="11">
    <location>
        <begin position="136"/>
        <end position="143"/>
    </location>
    <ligand>
        <name>UMP</name>
        <dbReference type="ChEBI" id="CHEBI:57865"/>
    </ligand>
</feature>
<feature type="binding site" evidence="11">
    <location>
        <position position="172"/>
    </location>
    <ligand>
        <name>ATP</name>
        <dbReference type="ChEBI" id="CHEBI:30616"/>
    </ligand>
</feature>
<comment type="subunit">
    <text evidence="11">Homohexamer.</text>
</comment>
<keyword evidence="9 11" id="KW-0665">Pyrimidine biosynthesis</keyword>
<feature type="binding site" evidence="11">
    <location>
        <position position="163"/>
    </location>
    <ligand>
        <name>ATP</name>
        <dbReference type="ChEBI" id="CHEBI:30616"/>
    </ligand>
</feature>
<comment type="similarity">
    <text evidence="3 11">Belongs to the UMP kinase family.</text>
</comment>
<organism evidence="13 14">
    <name type="scientific">Victivallis lenta</name>
    <dbReference type="NCBI Taxonomy" id="2606640"/>
    <lineage>
        <taxon>Bacteria</taxon>
        <taxon>Pseudomonadati</taxon>
        <taxon>Lentisphaerota</taxon>
        <taxon>Lentisphaeria</taxon>
        <taxon>Victivallales</taxon>
        <taxon>Victivallaceae</taxon>
        <taxon>Victivallis</taxon>
    </lineage>
</organism>
<reference evidence="13 14" key="1">
    <citation type="submission" date="2019-08" db="EMBL/GenBank/DDBJ databases">
        <title>In-depth cultivation of the pig gut microbiome towards novel bacterial diversity and tailored functional studies.</title>
        <authorList>
            <person name="Wylensek D."/>
            <person name="Hitch T.C.A."/>
            <person name="Clavel T."/>
        </authorList>
    </citation>
    <scope>NUCLEOTIDE SEQUENCE [LARGE SCALE GENOMIC DNA]</scope>
    <source>
        <strain evidence="13 14">BBE-744-WT-12</strain>
    </source>
</reference>
<comment type="catalytic activity">
    <reaction evidence="10 11">
        <text>UMP + ATP = UDP + ADP</text>
        <dbReference type="Rhea" id="RHEA:24400"/>
        <dbReference type="ChEBI" id="CHEBI:30616"/>
        <dbReference type="ChEBI" id="CHEBI:57865"/>
        <dbReference type="ChEBI" id="CHEBI:58223"/>
        <dbReference type="ChEBI" id="CHEBI:456216"/>
        <dbReference type="EC" id="2.7.4.22"/>
    </reaction>
</comment>
<evidence type="ECO:0000256" key="6">
    <source>
        <dbReference type="ARBA" id="ARBA00022741"/>
    </source>
</evidence>
<sequence>MNEKFRFNRVLLKLSGEALKGAQEHGYDADAVRSVVERVKSVVDQGVEVALVVGAGNIWRGVMGRSGGMDRVNADYMGMLATVMNALCLRDFFRAAGIQAVVQCSIGMEPIAPRFNRDEAIRALEAGKIVIFAGGTGSPFFTTDTTSALRALETDCDAVLKATKVDGVYTADPFKDPAATRYAELSFDEALARQLKVMDSTAFSMCRDNDLPIIVFNFSDPDSLERILSGDTEAGTIVS</sequence>
<dbReference type="Proteomes" id="UP000435649">
    <property type="component" value="Unassembled WGS sequence"/>
</dbReference>
<keyword evidence="14" id="KW-1185">Reference proteome</keyword>
<dbReference type="PIRSF" id="PIRSF005650">
    <property type="entry name" value="Uridylate_kin"/>
    <property type="match status" value="1"/>
</dbReference>
<feature type="binding site" evidence="11">
    <location>
        <position position="75"/>
    </location>
    <ligand>
        <name>UMP</name>
        <dbReference type="ChEBI" id="CHEBI:57865"/>
    </ligand>
</feature>
<accession>A0A844G268</accession>
<dbReference type="InterPro" id="IPR015963">
    <property type="entry name" value="Uridylate_kinase_bac"/>
</dbReference>
<dbReference type="GO" id="GO:0006225">
    <property type="term" value="P:UDP biosynthetic process"/>
    <property type="evidence" value="ECO:0007669"/>
    <property type="project" value="TreeGrafter"/>
</dbReference>
<dbReference type="PANTHER" id="PTHR42833:SF4">
    <property type="entry name" value="URIDYLATE KINASE PUMPKIN, CHLOROPLASTIC"/>
    <property type="match status" value="1"/>
</dbReference>
<dbReference type="AlphaFoldDB" id="A0A844G268"/>
<evidence type="ECO:0000256" key="3">
    <source>
        <dbReference type="ARBA" id="ARBA00007614"/>
    </source>
</evidence>
<comment type="function">
    <text evidence="11">Catalyzes the reversible phosphorylation of UMP to UDP.</text>
</comment>
<evidence type="ECO:0000313" key="14">
    <source>
        <dbReference type="Proteomes" id="UP000435649"/>
    </source>
</evidence>
<name>A0A844G268_9BACT</name>
<dbReference type="FunFam" id="3.40.1160.10:FF:000001">
    <property type="entry name" value="Uridylate kinase"/>
    <property type="match status" value="1"/>
</dbReference>
<dbReference type="UniPathway" id="UPA00159">
    <property type="reaction ID" value="UER00275"/>
</dbReference>
<feature type="binding site" evidence="11">
    <location>
        <position position="169"/>
    </location>
    <ligand>
        <name>ATP</name>
        <dbReference type="ChEBI" id="CHEBI:30616"/>
    </ligand>
</feature>
<gene>
    <name evidence="11" type="primary">pyrH</name>
    <name evidence="13" type="ORF">FYJ85_08080</name>
</gene>
<keyword evidence="4 11" id="KW-0963">Cytoplasm</keyword>
<feature type="binding site" evidence="11">
    <location>
        <begin position="13"/>
        <end position="16"/>
    </location>
    <ligand>
        <name>ATP</name>
        <dbReference type="ChEBI" id="CHEBI:30616"/>
    </ligand>
</feature>
<dbReference type="InterPro" id="IPR011817">
    <property type="entry name" value="Uridylate_kinase"/>
</dbReference>
<evidence type="ECO:0000256" key="11">
    <source>
        <dbReference type="HAMAP-Rule" id="MF_01220"/>
    </source>
</evidence>
<comment type="caution">
    <text evidence="11">Lacks conserved residue(s) required for the propagation of feature annotation.</text>
</comment>
<dbReference type="HAMAP" id="MF_01220_B">
    <property type="entry name" value="PyrH_B"/>
    <property type="match status" value="1"/>
</dbReference>
<dbReference type="RefSeq" id="WP_106053679.1">
    <property type="nucleotide sequence ID" value="NZ_CALXOB010000022.1"/>
</dbReference>